<sequence length="102" mass="10630">SVVTLNPDGTLSVTPVTDSTEPINFTYTVEDEDGLTDQGQVAITFDQLPPVADDETIGNATINTDVPVNALDGDNDPDGDNNNMVITEVDGTPISVGNPVTL</sequence>
<keyword evidence="3" id="KW-1185">Reference proteome</keyword>
<feature type="region of interest" description="Disordered" evidence="1">
    <location>
        <begin position="65"/>
        <end position="102"/>
    </location>
</feature>
<dbReference type="Proteomes" id="UP001139199">
    <property type="component" value="Unassembled WGS sequence"/>
</dbReference>
<protein>
    <submittedName>
        <fullName evidence="2">Ig-like domain-containing protein</fullName>
    </submittedName>
</protein>
<feature type="non-terminal residue" evidence="2">
    <location>
        <position position="102"/>
    </location>
</feature>
<organism evidence="2 3">
    <name type="scientific">Neotamlana laminarinivorans</name>
    <dbReference type="NCBI Taxonomy" id="2883124"/>
    <lineage>
        <taxon>Bacteria</taxon>
        <taxon>Pseudomonadati</taxon>
        <taxon>Bacteroidota</taxon>
        <taxon>Flavobacteriia</taxon>
        <taxon>Flavobacteriales</taxon>
        <taxon>Flavobacteriaceae</taxon>
        <taxon>Neotamlana</taxon>
    </lineage>
</organism>
<comment type="caution">
    <text evidence="2">The sequence shown here is derived from an EMBL/GenBank/DDBJ whole genome shotgun (WGS) entry which is preliminary data.</text>
</comment>
<dbReference type="RefSeq" id="WP_226544820.1">
    <property type="nucleotide sequence ID" value="NZ_JAJAPW010000058.1"/>
</dbReference>
<name>A0A9X1I2U8_9FLAO</name>
<gene>
    <name evidence="2" type="ORF">LG649_16025</name>
</gene>
<evidence type="ECO:0000313" key="2">
    <source>
        <dbReference type="EMBL" id="MCB4800356.1"/>
    </source>
</evidence>
<feature type="non-terminal residue" evidence="2">
    <location>
        <position position="1"/>
    </location>
</feature>
<dbReference type="AlphaFoldDB" id="A0A9X1I2U8"/>
<dbReference type="EMBL" id="JAJAPW010000058">
    <property type="protein sequence ID" value="MCB4800356.1"/>
    <property type="molecule type" value="Genomic_DNA"/>
</dbReference>
<accession>A0A9X1I2U8</accession>
<dbReference type="Pfam" id="PF17963">
    <property type="entry name" value="Big_9"/>
    <property type="match status" value="1"/>
</dbReference>
<proteinExistence type="predicted"/>
<reference evidence="2" key="1">
    <citation type="submission" date="2021-10" db="EMBL/GenBank/DDBJ databases">
        <title>Tamlana sargassums sp. nov., and Tamlana laminarinivorans sp. nov., two new bacteria isolated from the brown alga.</title>
        <authorList>
            <person name="Li J."/>
        </authorList>
    </citation>
    <scope>NUCLEOTIDE SEQUENCE</scope>
    <source>
        <strain evidence="2">PT2-4</strain>
    </source>
</reference>
<evidence type="ECO:0000313" key="3">
    <source>
        <dbReference type="Proteomes" id="UP001139199"/>
    </source>
</evidence>
<evidence type="ECO:0000256" key="1">
    <source>
        <dbReference type="SAM" id="MobiDB-lite"/>
    </source>
</evidence>